<feature type="transmembrane region" description="Helical" evidence="1">
    <location>
        <begin position="6"/>
        <end position="22"/>
    </location>
</feature>
<dbReference type="RefSeq" id="WP_344911750.1">
    <property type="nucleotide sequence ID" value="NZ_BAAAYO010000010.1"/>
</dbReference>
<comment type="caution">
    <text evidence="2">The sequence shown here is derived from an EMBL/GenBank/DDBJ whole genome shotgun (WGS) entry which is preliminary data.</text>
</comment>
<dbReference type="Proteomes" id="UP001589619">
    <property type="component" value="Unassembled WGS sequence"/>
</dbReference>
<evidence type="ECO:0000256" key="1">
    <source>
        <dbReference type="SAM" id="Phobius"/>
    </source>
</evidence>
<feature type="transmembrane region" description="Helical" evidence="1">
    <location>
        <begin position="61"/>
        <end position="79"/>
    </location>
</feature>
<keyword evidence="1" id="KW-1133">Transmembrane helix</keyword>
<name>A0ABV5VSV5_9BACL</name>
<evidence type="ECO:0000313" key="3">
    <source>
        <dbReference type="Proteomes" id="UP001589619"/>
    </source>
</evidence>
<keyword evidence="1" id="KW-0812">Transmembrane</keyword>
<protein>
    <recommendedName>
        <fullName evidence="4">DUF1453 family protein</fullName>
    </recommendedName>
</protein>
<dbReference type="InterPro" id="IPR058247">
    <property type="entry name" value="DUF1453"/>
</dbReference>
<feature type="transmembrane region" description="Helical" evidence="1">
    <location>
        <begin position="38"/>
        <end position="55"/>
    </location>
</feature>
<reference evidence="2 3" key="1">
    <citation type="submission" date="2024-09" db="EMBL/GenBank/DDBJ databases">
        <authorList>
            <person name="Sun Q."/>
            <person name="Mori K."/>
        </authorList>
    </citation>
    <scope>NUCLEOTIDE SEQUENCE [LARGE SCALE GENOMIC DNA]</scope>
    <source>
        <strain evidence="2 3">JCM 12520</strain>
    </source>
</reference>
<keyword evidence="1" id="KW-0472">Membrane</keyword>
<dbReference type="Pfam" id="PF07301">
    <property type="entry name" value="DUF1453"/>
    <property type="match status" value="1"/>
</dbReference>
<feature type="transmembrane region" description="Helical" evidence="1">
    <location>
        <begin position="91"/>
        <end position="113"/>
    </location>
</feature>
<organism evidence="2 3">
    <name type="scientific">Paenibacillus hodogayensis</name>
    <dbReference type="NCBI Taxonomy" id="279208"/>
    <lineage>
        <taxon>Bacteria</taxon>
        <taxon>Bacillati</taxon>
        <taxon>Bacillota</taxon>
        <taxon>Bacilli</taxon>
        <taxon>Bacillales</taxon>
        <taxon>Paenibacillaceae</taxon>
        <taxon>Paenibacillus</taxon>
    </lineage>
</organism>
<accession>A0ABV5VSV5</accession>
<dbReference type="EMBL" id="JBHMAG010000007">
    <property type="protein sequence ID" value="MFB9751361.1"/>
    <property type="molecule type" value="Genomic_DNA"/>
</dbReference>
<keyword evidence="3" id="KW-1185">Reference proteome</keyword>
<gene>
    <name evidence="2" type="ORF">ACFFNY_07260</name>
</gene>
<evidence type="ECO:0008006" key="4">
    <source>
        <dbReference type="Google" id="ProtNLM"/>
    </source>
</evidence>
<proteinExistence type="predicted"/>
<evidence type="ECO:0000313" key="2">
    <source>
        <dbReference type="EMBL" id="MFB9751361.1"/>
    </source>
</evidence>
<sequence>MPAISHYALPAVLIAWIIYRRTRRSIGFQKLSVRRMKVRLGFFGLAAVMLLLLAFQHPVMLVGYAVGIAGGLVLAYYATRHLLTEVRDDGLYYRTHIWIEATVLALFLGRIAYRLIEAVVMQGDTASMSDPSAFAKDPLTGGILFVILTYYYVYYLYVMRAAKRIGVPE</sequence>
<feature type="transmembrane region" description="Helical" evidence="1">
    <location>
        <begin position="139"/>
        <end position="157"/>
    </location>
</feature>